<feature type="domain" description="NAD-dependent epimerase/dehydratase" evidence="2">
    <location>
        <begin position="3"/>
        <end position="240"/>
    </location>
</feature>
<dbReference type="SUPFAM" id="SSF51735">
    <property type="entry name" value="NAD(P)-binding Rossmann-fold domains"/>
    <property type="match status" value="1"/>
</dbReference>
<dbReference type="Proteomes" id="UP000032047">
    <property type="component" value="Unassembled WGS sequence"/>
</dbReference>
<evidence type="ECO:0000256" key="1">
    <source>
        <dbReference type="ARBA" id="ARBA00007637"/>
    </source>
</evidence>
<dbReference type="PRINTS" id="PR01713">
    <property type="entry name" value="NUCEPIMERASE"/>
</dbReference>
<organism evidence="3 4">
    <name type="scientific">Anoxybacillus ayderensis</name>
    <dbReference type="NCBI Taxonomy" id="265546"/>
    <lineage>
        <taxon>Bacteria</taxon>
        <taxon>Bacillati</taxon>
        <taxon>Bacillota</taxon>
        <taxon>Bacilli</taxon>
        <taxon>Bacillales</taxon>
        <taxon>Anoxybacillaceae</taxon>
        <taxon>Anoxybacillus</taxon>
    </lineage>
</organism>
<accession>A0A0D0H0W4</accession>
<dbReference type="Gene3D" id="3.40.50.720">
    <property type="entry name" value="NAD(P)-binding Rossmann-like Domain"/>
    <property type="match status" value="1"/>
</dbReference>
<dbReference type="PANTHER" id="PTHR43000">
    <property type="entry name" value="DTDP-D-GLUCOSE 4,6-DEHYDRATASE-RELATED"/>
    <property type="match status" value="1"/>
</dbReference>
<dbReference type="PATRIC" id="fig|265546.4.peg.906"/>
<dbReference type="InterPro" id="IPR001509">
    <property type="entry name" value="Epimerase_deHydtase"/>
</dbReference>
<dbReference type="RefSeq" id="WP_021094719.1">
    <property type="nucleotide sequence ID" value="NZ_ANOC01000023.1"/>
</dbReference>
<dbReference type="EC" id="4.2.1.46" evidence="3"/>
<sequence>MNILVTGAAGFIGSHVCEALLPHHHVIGIDSLIGPTPKAMKQKTIETLNTYDRFTWIEGDLLSLPLDDIVQQADVIYHFAGMPGVRTSWGTSFDLYTTNNILATQRLLEACKQHRPKQFIYTSTSSVYGETNGRVHENTPPTPLSPYGMTKLAGEHLCRIYESAFHVPITILRYFTVYGPRQRPDMAFHRFIWQMLFDEPITIFGDGTQTRDFTYISDCVNGTLAVLGNEKAIGETFNIGGKERASVNDVIAMLEALIGKQAKKQYVNQAIGEPKHTWADISKAENMLAYAPNVPLREGLRHEVEYIRSLYGRS</sequence>
<dbReference type="Pfam" id="PF01370">
    <property type="entry name" value="Epimerase"/>
    <property type="match status" value="1"/>
</dbReference>
<proteinExistence type="inferred from homology"/>
<dbReference type="InterPro" id="IPR036291">
    <property type="entry name" value="NAD(P)-bd_dom_sf"/>
</dbReference>
<dbReference type="GO" id="GO:0008460">
    <property type="term" value="F:dTDP-glucose 4,6-dehydratase activity"/>
    <property type="evidence" value="ECO:0007669"/>
    <property type="project" value="UniProtKB-EC"/>
</dbReference>
<keyword evidence="4" id="KW-1185">Reference proteome</keyword>
<gene>
    <name evidence="3" type="ORF">JV16_00886</name>
</gene>
<reference evidence="3 4" key="1">
    <citation type="submission" date="2015-01" db="EMBL/GenBank/DDBJ databases">
        <title>Genome sequence of Anoxybacillus ayderensis strain AB04.</title>
        <authorList>
            <person name="Belduz A.O."/>
            <person name="Canakci S."/>
            <person name="Chan K.-G."/>
            <person name="Kahar U.M."/>
            <person name="Yaakob A.S."/>
            <person name="Chan C.S."/>
            <person name="Goh K.M."/>
        </authorList>
    </citation>
    <scope>NUCLEOTIDE SEQUENCE [LARGE SCALE GENOMIC DNA]</scope>
    <source>
        <strain evidence="3 4">AB04</strain>
    </source>
</reference>
<protein>
    <submittedName>
        <fullName evidence="3">dTDP-glucose 4,6-dehydratase</fullName>
        <ecNumber evidence="3">4.2.1.46</ecNumber>
    </submittedName>
</protein>
<keyword evidence="3" id="KW-0456">Lyase</keyword>
<comment type="similarity">
    <text evidence="1">Belongs to the NAD(P)-dependent epimerase/dehydratase family.</text>
</comment>
<dbReference type="EMBL" id="JXTG01000003">
    <property type="protein sequence ID" value="KIP21686.1"/>
    <property type="molecule type" value="Genomic_DNA"/>
</dbReference>
<evidence type="ECO:0000259" key="2">
    <source>
        <dbReference type="Pfam" id="PF01370"/>
    </source>
</evidence>
<evidence type="ECO:0000313" key="4">
    <source>
        <dbReference type="Proteomes" id="UP000032047"/>
    </source>
</evidence>
<comment type="caution">
    <text evidence="3">The sequence shown here is derived from an EMBL/GenBank/DDBJ whole genome shotgun (WGS) entry which is preliminary data.</text>
</comment>
<evidence type="ECO:0000313" key="3">
    <source>
        <dbReference type="EMBL" id="KIP21686.1"/>
    </source>
</evidence>
<dbReference type="AlphaFoldDB" id="A0A0D0H0W4"/>
<name>A0A0D0H0W4_9BACL</name>